<dbReference type="EMBL" id="JBELOE010000210">
    <property type="protein sequence ID" value="MER2492361.1"/>
    <property type="molecule type" value="Genomic_DNA"/>
</dbReference>
<evidence type="ECO:0000256" key="1">
    <source>
        <dbReference type="SAM" id="Coils"/>
    </source>
</evidence>
<dbReference type="Proteomes" id="UP001467690">
    <property type="component" value="Unassembled WGS sequence"/>
</dbReference>
<evidence type="ECO:0000313" key="2">
    <source>
        <dbReference type="EMBL" id="MER2492361.1"/>
    </source>
</evidence>
<evidence type="ECO:0000313" key="3">
    <source>
        <dbReference type="Proteomes" id="UP001467690"/>
    </source>
</evidence>
<sequence>MKTPNTIYLIPNESEDDLVWCDVPAPTEYHKTEEAVKYIKAQHIDQCLITMEDSNKQLAQENAELRNKLDALNSKRLDIERLSNEYESQISDLRAIKFQRFHDKECWIWQGDGEDYPESLGCPVVMKPEHLREMLAKIETFEEIVNNSTGVAGFHQNGDVAEWGEFDL</sequence>
<comment type="caution">
    <text evidence="2">The sequence shown here is derived from an EMBL/GenBank/DDBJ whole genome shotgun (WGS) entry which is preliminary data.</text>
</comment>
<reference evidence="2 3" key="1">
    <citation type="submission" date="2024-06" db="EMBL/GenBank/DDBJ databases">
        <authorList>
            <person name="Chen R.Y."/>
        </authorList>
    </citation>
    <scope>NUCLEOTIDE SEQUENCE [LARGE SCALE GENOMIC DNA]</scope>
    <source>
        <strain evidence="2 3">D2</strain>
    </source>
</reference>
<dbReference type="RefSeq" id="WP_350401890.1">
    <property type="nucleotide sequence ID" value="NZ_JBELOE010000210.1"/>
</dbReference>
<feature type="coiled-coil region" evidence="1">
    <location>
        <begin position="48"/>
        <end position="89"/>
    </location>
</feature>
<keyword evidence="1" id="KW-0175">Coiled coil</keyword>
<proteinExistence type="predicted"/>
<protein>
    <submittedName>
        <fullName evidence="2">Uncharacterized protein</fullName>
    </submittedName>
</protein>
<accession>A0ABV1RHD1</accession>
<organism evidence="2 3">
    <name type="scientific">Catenovulum sediminis</name>
    <dbReference type="NCBI Taxonomy" id="1740262"/>
    <lineage>
        <taxon>Bacteria</taxon>
        <taxon>Pseudomonadati</taxon>
        <taxon>Pseudomonadota</taxon>
        <taxon>Gammaproteobacteria</taxon>
        <taxon>Alteromonadales</taxon>
        <taxon>Alteromonadaceae</taxon>
        <taxon>Catenovulum</taxon>
    </lineage>
</organism>
<keyword evidence="3" id="KW-1185">Reference proteome</keyword>
<name>A0ABV1RHD1_9ALTE</name>
<gene>
    <name evidence="2" type="ORF">ABS311_10770</name>
</gene>